<comment type="caution">
    <text evidence="4">The sequence shown here is derived from an EMBL/GenBank/DDBJ whole genome shotgun (WGS) entry which is preliminary data.</text>
</comment>
<name>A0ABW4CIC8_9LACO</name>
<dbReference type="EMBL" id="JBHTOC010000008">
    <property type="protein sequence ID" value="MFD1429891.1"/>
    <property type="molecule type" value="Genomic_DNA"/>
</dbReference>
<keyword evidence="1" id="KW-1133">Transmembrane helix</keyword>
<sequence>MSHWRVFWLLEGGLLLWLGFQIVTNPPALIGVVLGALLLAIGVKSHRAAGVWCTIGGITLAVSVMINPAFWLVLFAALVAIIALSSKPNGETTVKKPWQQKRFVSVETTDPSAKAGQVKRHPWFGNETIGAEVFEWDDINLTVGMGDTIIDLGNTFLPAGDNVVVVRKGFGKTRVLVPIGVGVMIDHSAMLGTLTIDDQEFHLQNETVKHFSSDYDDTTRRVHLILNVLVGDVEVLRV</sequence>
<dbReference type="InterPro" id="IPR047793">
    <property type="entry name" value="LiaF_C"/>
</dbReference>
<feature type="transmembrane region" description="Helical" evidence="1">
    <location>
        <begin position="51"/>
        <end position="84"/>
    </location>
</feature>
<feature type="domain" description="DUF7649" evidence="3">
    <location>
        <begin position="1"/>
        <end position="82"/>
    </location>
</feature>
<organism evidence="4 5">
    <name type="scientific">Lacticaseibacillus mingshuiensis</name>
    <dbReference type="NCBI Taxonomy" id="2799574"/>
    <lineage>
        <taxon>Bacteria</taxon>
        <taxon>Bacillati</taxon>
        <taxon>Bacillota</taxon>
        <taxon>Bacilli</taxon>
        <taxon>Lactobacillales</taxon>
        <taxon>Lactobacillaceae</taxon>
        <taxon>Lacticaseibacillus</taxon>
    </lineage>
</organism>
<dbReference type="InterPro" id="IPR016975">
    <property type="entry name" value="Cell_wall_LiaF"/>
</dbReference>
<feature type="domain" description="Cell wall-active antibiotics response LiaF-like C-terminal" evidence="2">
    <location>
        <begin position="123"/>
        <end position="235"/>
    </location>
</feature>
<evidence type="ECO:0000256" key="1">
    <source>
        <dbReference type="SAM" id="Phobius"/>
    </source>
</evidence>
<dbReference type="Pfam" id="PF24661">
    <property type="entry name" value="DUF7649"/>
    <property type="match status" value="1"/>
</dbReference>
<dbReference type="Proteomes" id="UP001597196">
    <property type="component" value="Unassembled WGS sequence"/>
</dbReference>
<dbReference type="RefSeq" id="WP_203628117.1">
    <property type="nucleotide sequence ID" value="NZ_BOLQ01000018.1"/>
</dbReference>
<dbReference type="Pfam" id="PF09922">
    <property type="entry name" value="LiaF-like_C"/>
    <property type="match status" value="1"/>
</dbReference>
<proteinExistence type="predicted"/>
<evidence type="ECO:0000259" key="2">
    <source>
        <dbReference type="Pfam" id="PF09922"/>
    </source>
</evidence>
<keyword evidence="1" id="KW-0812">Transmembrane</keyword>
<keyword evidence="1" id="KW-0472">Membrane</keyword>
<evidence type="ECO:0000313" key="5">
    <source>
        <dbReference type="Proteomes" id="UP001597196"/>
    </source>
</evidence>
<keyword evidence="5" id="KW-1185">Reference proteome</keyword>
<accession>A0ABW4CIC8</accession>
<evidence type="ECO:0000259" key="3">
    <source>
        <dbReference type="Pfam" id="PF24661"/>
    </source>
</evidence>
<protein>
    <submittedName>
        <fullName evidence="4">Cell wall-active antibiotics response protein LiaF</fullName>
    </submittedName>
</protein>
<gene>
    <name evidence="4" type="primary">liaF</name>
    <name evidence="4" type="ORF">ACFQ4P_06480</name>
</gene>
<dbReference type="InterPro" id="IPR024425">
    <property type="entry name" value="LiaF-like_C"/>
</dbReference>
<dbReference type="InterPro" id="IPR056066">
    <property type="entry name" value="DUF7649"/>
</dbReference>
<evidence type="ECO:0000313" key="4">
    <source>
        <dbReference type="EMBL" id="MFD1429891.1"/>
    </source>
</evidence>
<feature type="transmembrane region" description="Helical" evidence="1">
    <location>
        <begin position="14"/>
        <end position="39"/>
    </location>
</feature>
<reference evidence="5" key="1">
    <citation type="journal article" date="2019" name="Int. J. Syst. Evol. Microbiol.">
        <title>The Global Catalogue of Microorganisms (GCM) 10K type strain sequencing project: providing services to taxonomists for standard genome sequencing and annotation.</title>
        <authorList>
            <consortium name="The Broad Institute Genomics Platform"/>
            <consortium name="The Broad Institute Genome Sequencing Center for Infectious Disease"/>
            <person name="Wu L."/>
            <person name="Ma J."/>
        </authorList>
    </citation>
    <scope>NUCLEOTIDE SEQUENCE [LARGE SCALE GENOMIC DNA]</scope>
    <source>
        <strain evidence="5">CCM 8980</strain>
    </source>
</reference>
<dbReference type="NCBIfam" id="NF040535">
    <property type="entry name" value="LiaF_C_term"/>
    <property type="match status" value="1"/>
</dbReference>
<dbReference type="PIRSF" id="PIRSF031509">
    <property type="entry name" value="Cell_wall_LiaF/YvqF"/>
    <property type="match status" value="1"/>
</dbReference>